<dbReference type="EMBL" id="KL198078">
    <property type="protein sequence ID" value="KDQ09467.1"/>
    <property type="molecule type" value="Genomic_DNA"/>
</dbReference>
<gene>
    <name evidence="2" type="ORF">BOTBODRAFT_37042</name>
</gene>
<evidence type="ECO:0000313" key="2">
    <source>
        <dbReference type="EMBL" id="KDQ09467.1"/>
    </source>
</evidence>
<evidence type="ECO:0000313" key="3">
    <source>
        <dbReference type="Proteomes" id="UP000027195"/>
    </source>
</evidence>
<sequence length="99" mass="11267">MTSAKHGAIPLYRMWNGNDHFYTADLREVESVSVNIPSYKLEPHPGYVFPTQIEGTIPLHRLYYPWGGDHFYTCDDVEKARCVAGGWHNEGHVGFVFPA</sequence>
<keyword evidence="3" id="KW-1185">Reference proteome</keyword>
<dbReference type="STRING" id="930990.A0A067MC58"/>
<feature type="domain" description="DUF5648" evidence="1">
    <location>
        <begin position="5"/>
        <end position="96"/>
    </location>
</feature>
<organism evidence="2 3">
    <name type="scientific">Botryobasidium botryosum (strain FD-172 SS1)</name>
    <dbReference type="NCBI Taxonomy" id="930990"/>
    <lineage>
        <taxon>Eukaryota</taxon>
        <taxon>Fungi</taxon>
        <taxon>Dikarya</taxon>
        <taxon>Basidiomycota</taxon>
        <taxon>Agaricomycotina</taxon>
        <taxon>Agaricomycetes</taxon>
        <taxon>Cantharellales</taxon>
        <taxon>Botryobasidiaceae</taxon>
        <taxon>Botryobasidium</taxon>
    </lineage>
</organism>
<protein>
    <recommendedName>
        <fullName evidence="1">DUF5648 domain-containing protein</fullName>
    </recommendedName>
</protein>
<reference evidence="3" key="1">
    <citation type="journal article" date="2014" name="Proc. Natl. Acad. Sci. U.S.A.">
        <title>Extensive sampling of basidiomycete genomes demonstrates inadequacy of the white-rot/brown-rot paradigm for wood decay fungi.</title>
        <authorList>
            <person name="Riley R."/>
            <person name="Salamov A.A."/>
            <person name="Brown D.W."/>
            <person name="Nagy L.G."/>
            <person name="Floudas D."/>
            <person name="Held B.W."/>
            <person name="Levasseur A."/>
            <person name="Lombard V."/>
            <person name="Morin E."/>
            <person name="Otillar R."/>
            <person name="Lindquist E.A."/>
            <person name="Sun H."/>
            <person name="LaButti K.M."/>
            <person name="Schmutz J."/>
            <person name="Jabbour D."/>
            <person name="Luo H."/>
            <person name="Baker S.E."/>
            <person name="Pisabarro A.G."/>
            <person name="Walton J.D."/>
            <person name="Blanchette R.A."/>
            <person name="Henrissat B."/>
            <person name="Martin F."/>
            <person name="Cullen D."/>
            <person name="Hibbett D.S."/>
            <person name="Grigoriev I.V."/>
        </authorList>
    </citation>
    <scope>NUCLEOTIDE SEQUENCE [LARGE SCALE GENOMIC DNA]</scope>
    <source>
        <strain evidence="3">FD-172 SS1</strain>
    </source>
</reference>
<name>A0A067MC58_BOTB1</name>
<proteinExistence type="predicted"/>
<dbReference type="HOGENOM" id="CLU_2320027_0_0_1"/>
<dbReference type="AlphaFoldDB" id="A0A067MC58"/>
<dbReference type="InParanoid" id="A0A067MC58"/>
<dbReference type="InterPro" id="IPR043708">
    <property type="entry name" value="DUF5648"/>
</dbReference>
<dbReference type="Proteomes" id="UP000027195">
    <property type="component" value="Unassembled WGS sequence"/>
</dbReference>
<dbReference type="OrthoDB" id="9971254at2759"/>
<dbReference type="Pfam" id="PF18885">
    <property type="entry name" value="DUF5648"/>
    <property type="match status" value="1"/>
</dbReference>
<accession>A0A067MC58</accession>
<evidence type="ECO:0000259" key="1">
    <source>
        <dbReference type="Pfam" id="PF18885"/>
    </source>
</evidence>